<reference evidence="1" key="1">
    <citation type="journal article" date="2016" name="Genome Announc.">
        <title>Draft genomes of two strains of Paenibacillus glucanolyticus with capability to degrade lignocellulose.</title>
        <authorList>
            <person name="Mathews S.L."/>
            <person name="Pawlak J."/>
            <person name="Grunden A.M."/>
        </authorList>
    </citation>
    <scope>NUCLEOTIDE SEQUENCE [LARGE SCALE GENOMIC DNA]</scope>
    <source>
        <strain evidence="1">SLM1</strain>
    </source>
</reference>
<dbReference type="GeneID" id="97553149"/>
<dbReference type="RefSeq" id="WP_063477842.1">
    <property type="nucleotide sequence ID" value="NZ_CP147845.1"/>
</dbReference>
<dbReference type="EMBL" id="LWMH01000001">
    <property type="protein sequence ID" value="KZS45562.1"/>
    <property type="molecule type" value="Genomic_DNA"/>
</dbReference>
<accession>A0A163HMY3</accession>
<sequence length="388" mass="44911">MKTCPPEINLNLSRKDKWISEIKGFLWNIRNWELRQVDSFIKTDGSSSIGHISKRRVVQRLFPCPVVLVELQDDVFVLGFMVGQGDYSFKIQFPDELILHQVQDAGDKWHQTFDQHNSIVWMSVSKLGILNIRYADSMLDRAVEFYEIEEVQRLLQIRDDALKNIGFHSIRLSRATGQPDNRIQAITRFYDGVPKVLTSEDLVQDMMSYSKLSNVCPANVNDVMQRARLLYVHGYSEWEFLTTAVHYAVLSLEASLRLLYDTWLGETPVRVEAKIIGVQVCETLEPSRDTILKWSNKNKALDVTVNGLILPRSKSNLTNHAVHIGVLTQWERDRIEYFLWLRDTLSHPTGTFIEWISWSRECIGEVCLLINLMWARFLVGMPDEFSMA</sequence>
<name>A0A163HMY3_9BACL</name>
<protein>
    <submittedName>
        <fullName evidence="1">Uncharacterized protein</fullName>
    </submittedName>
</protein>
<evidence type="ECO:0000313" key="2">
    <source>
        <dbReference type="Proteomes" id="UP000076796"/>
    </source>
</evidence>
<organism evidence="1 2">
    <name type="scientific">Paenibacillus glucanolyticus</name>
    <dbReference type="NCBI Taxonomy" id="59843"/>
    <lineage>
        <taxon>Bacteria</taxon>
        <taxon>Bacillati</taxon>
        <taxon>Bacillota</taxon>
        <taxon>Bacilli</taxon>
        <taxon>Bacillales</taxon>
        <taxon>Paenibacillaceae</taxon>
        <taxon>Paenibacillus</taxon>
    </lineage>
</organism>
<comment type="caution">
    <text evidence="1">The sequence shown here is derived from an EMBL/GenBank/DDBJ whole genome shotgun (WGS) entry which is preliminary data.</text>
</comment>
<dbReference type="OrthoDB" id="3034251at2"/>
<proteinExistence type="predicted"/>
<keyword evidence="2" id="KW-1185">Reference proteome</keyword>
<evidence type="ECO:0000313" key="1">
    <source>
        <dbReference type="EMBL" id="KZS45562.1"/>
    </source>
</evidence>
<dbReference type="Proteomes" id="UP000076796">
    <property type="component" value="Unassembled WGS sequence"/>
</dbReference>
<dbReference type="AlphaFoldDB" id="A0A163HMY3"/>
<gene>
    <name evidence="1" type="ORF">AWU65_06305</name>
</gene>